<organism evidence="2 3">
    <name type="scientific">Prymnesium parvum</name>
    <name type="common">Toxic golden alga</name>
    <dbReference type="NCBI Taxonomy" id="97485"/>
    <lineage>
        <taxon>Eukaryota</taxon>
        <taxon>Haptista</taxon>
        <taxon>Haptophyta</taxon>
        <taxon>Prymnesiophyceae</taxon>
        <taxon>Prymnesiales</taxon>
        <taxon>Prymnesiaceae</taxon>
        <taxon>Prymnesium</taxon>
    </lineage>
</organism>
<dbReference type="AlphaFoldDB" id="A0AB34IYH3"/>
<feature type="compositionally biased region" description="Basic and acidic residues" evidence="1">
    <location>
        <begin position="604"/>
        <end position="624"/>
    </location>
</feature>
<evidence type="ECO:0008006" key="4">
    <source>
        <dbReference type="Google" id="ProtNLM"/>
    </source>
</evidence>
<dbReference type="EMBL" id="JBGBPQ010000015">
    <property type="protein sequence ID" value="KAL1510252.1"/>
    <property type="molecule type" value="Genomic_DNA"/>
</dbReference>
<reference evidence="2 3" key="1">
    <citation type="journal article" date="2024" name="Science">
        <title>Giant polyketide synthase enzymes in the biosynthesis of giant marine polyether toxins.</title>
        <authorList>
            <person name="Fallon T.R."/>
            <person name="Shende V.V."/>
            <person name="Wierzbicki I.H."/>
            <person name="Pendleton A.L."/>
            <person name="Watervoot N.F."/>
            <person name="Auber R.P."/>
            <person name="Gonzalez D.J."/>
            <person name="Wisecaver J.H."/>
            <person name="Moore B.S."/>
        </authorList>
    </citation>
    <scope>NUCLEOTIDE SEQUENCE [LARGE SCALE GENOMIC DNA]</scope>
    <source>
        <strain evidence="2 3">12B1</strain>
    </source>
</reference>
<feature type="compositionally biased region" description="Basic residues" evidence="1">
    <location>
        <begin position="664"/>
        <end position="679"/>
    </location>
</feature>
<protein>
    <recommendedName>
        <fullName evidence="4">Protein xylosyltransferase</fullName>
    </recommendedName>
</protein>
<evidence type="ECO:0000313" key="3">
    <source>
        <dbReference type="Proteomes" id="UP001515480"/>
    </source>
</evidence>
<dbReference type="Proteomes" id="UP001515480">
    <property type="component" value="Unassembled WGS sequence"/>
</dbReference>
<name>A0AB34IYH3_PRYPA</name>
<proteinExistence type="predicted"/>
<dbReference type="InterPro" id="IPR046733">
    <property type="entry name" value="DUF6625"/>
</dbReference>
<evidence type="ECO:0000256" key="1">
    <source>
        <dbReference type="SAM" id="MobiDB-lite"/>
    </source>
</evidence>
<accession>A0AB34IYH3</accession>
<dbReference type="Pfam" id="PF20330">
    <property type="entry name" value="DUF6625"/>
    <property type="match status" value="1"/>
</dbReference>
<keyword evidence="3" id="KW-1185">Reference proteome</keyword>
<feature type="region of interest" description="Disordered" evidence="1">
    <location>
        <begin position="567"/>
        <end position="692"/>
    </location>
</feature>
<feature type="compositionally biased region" description="Basic and acidic residues" evidence="1">
    <location>
        <begin position="648"/>
        <end position="663"/>
    </location>
</feature>
<evidence type="ECO:0000313" key="2">
    <source>
        <dbReference type="EMBL" id="KAL1510252.1"/>
    </source>
</evidence>
<sequence>MCDCSWAGARLGCTAHDDDGSACWRQCCHRPVPAAPAAAPRHSICLFLARWGAWPPWASLSLRTLQMNPTITFLLMGDAPPPAFDWPANAKFERVSLRKVLRRAQAALGVTLPPRLAVAGGASKISDFKPMFGELFADRLGGCDFWGHLQEDMFVGDLRAFLDERTLEAHDTISPLLAPWFHAGPFMVYRNSPAIRSLFRRSSQWKAVVADPEYMAFDEWWGKRLYDHMPAVIDRERKAGRVRAYVASPQNDSKIWLTDDYIYGAEQDFTFSKDSARWYDETLLFTWRRAGRTGSLWAGTGSRSTTKLWDGTQGQRAIFHLMASKHMQTFAKLEVTDHLLRLAAHLHEMKISRHGLWLKVNEEGRTHTWYSGQFPGVHLLVRSADLLRAAERLVRLGKPHYKNHLAAEVDQSLPCVTSARLDESRVPQSCAECLAVQQAVARSPRVSSVIQGCTARSRRPLNRSRPPLDWACEPRQAAASPRYARRASTPPSVNVTSVATQCMLVMHLAGEWRRRCDKGLLPLIKQYLSFDEPAARGDVKLQSTSLLPSWAMAHGVQVCSGQGTLLSKDFKGSSSGARGTGRSRRTWSSTSALGDTVLGGTITRGEKRSNEEKQRGSEPRRVGEDALPEIFDQNVDRGQKSRSRLGARMKEGRAKDRRDEKVSKLRRRSREWRPSRIKTSRGVGAAKEMETSKVSKDLKLARKTAARKKEEFTVPEVALDHRSI</sequence>
<comment type="caution">
    <text evidence="2">The sequence shown here is derived from an EMBL/GenBank/DDBJ whole genome shotgun (WGS) entry which is preliminary data.</text>
</comment>
<gene>
    <name evidence="2" type="ORF">AB1Y20_006576</name>
</gene>